<dbReference type="InterPro" id="IPR052894">
    <property type="entry name" value="AsmA-related"/>
</dbReference>
<comment type="caution">
    <text evidence="2">The sequence shown here is derived from an EMBL/GenBank/DDBJ whole genome shotgun (WGS) entry which is preliminary data.</text>
</comment>
<proteinExistence type="predicted"/>
<gene>
    <name evidence="2" type="ORF">JCM15548_14443</name>
</gene>
<evidence type="ECO:0000313" key="3">
    <source>
        <dbReference type="Proteomes" id="UP000032900"/>
    </source>
</evidence>
<sequence length="364" mass="39790">MLKGKIEAKVKDVINEDIHATVGWDRFSLSLIRHFPNLSMGLEGLTVVNDAPFAGDTLVKVGNFTLSVDLMSALRGDAIEVKSIWVDHPVINLKVDADSIANWDIVPPSEEVEVEAEEGEAASFEVQLQSFQVSNGALSYSDATMDFSTSLKGVNAAMQGDLTESYTTIEMDSDIEALDLVFEKVKYINAAPIDLTASIGADMDNMVFTFEDNELNFSGVPLFMEGTLALLEEGYDMDLRLAASETDFKTLLALVPAEYMKDVEGLQTEGSMTLEATAKGVFVDADHLPAFNFLLHVMDGRIRYPDLPKSIDDIQVHMVVDNPGGSMDNTLTEIRSFHFELDNNPFDAHLVVSSPVSNATFKGG</sequence>
<dbReference type="Pfam" id="PF05170">
    <property type="entry name" value="AsmA"/>
    <property type="match status" value="1"/>
</dbReference>
<dbReference type="InterPro" id="IPR007844">
    <property type="entry name" value="AsmA"/>
</dbReference>
<organism evidence="2 3">
    <name type="scientific">Geofilum rubicundum JCM 15548</name>
    <dbReference type="NCBI Taxonomy" id="1236989"/>
    <lineage>
        <taxon>Bacteria</taxon>
        <taxon>Pseudomonadati</taxon>
        <taxon>Bacteroidota</taxon>
        <taxon>Bacteroidia</taxon>
        <taxon>Marinilabiliales</taxon>
        <taxon>Marinilabiliaceae</taxon>
        <taxon>Geofilum</taxon>
    </lineage>
</organism>
<dbReference type="GO" id="GO:0090313">
    <property type="term" value="P:regulation of protein targeting to membrane"/>
    <property type="evidence" value="ECO:0007669"/>
    <property type="project" value="TreeGrafter"/>
</dbReference>
<dbReference type="PANTHER" id="PTHR30441:SF8">
    <property type="entry name" value="DUF748 DOMAIN-CONTAINING PROTEIN"/>
    <property type="match status" value="1"/>
</dbReference>
<name>A0A0E9LR43_9BACT</name>
<dbReference type="PANTHER" id="PTHR30441">
    <property type="entry name" value="DUF748 DOMAIN-CONTAINING PROTEIN"/>
    <property type="match status" value="1"/>
</dbReference>
<keyword evidence="3" id="KW-1185">Reference proteome</keyword>
<evidence type="ECO:0000313" key="2">
    <source>
        <dbReference type="EMBL" id="GAO27606.1"/>
    </source>
</evidence>
<accession>A0A0E9LR43</accession>
<dbReference type="Proteomes" id="UP000032900">
    <property type="component" value="Unassembled WGS sequence"/>
</dbReference>
<reference evidence="2 3" key="1">
    <citation type="journal article" date="2015" name="Microbes Environ.">
        <title>Distribution and evolution of nitrogen fixation genes in the phylum bacteroidetes.</title>
        <authorList>
            <person name="Inoue J."/>
            <person name="Oshima K."/>
            <person name="Suda W."/>
            <person name="Sakamoto M."/>
            <person name="Iino T."/>
            <person name="Noda S."/>
            <person name="Hongoh Y."/>
            <person name="Hattori M."/>
            <person name="Ohkuma M."/>
        </authorList>
    </citation>
    <scope>NUCLEOTIDE SEQUENCE [LARGE SCALE GENOMIC DNA]</scope>
    <source>
        <strain evidence="2">JCM 15548</strain>
    </source>
</reference>
<protein>
    <submittedName>
        <fullName evidence="2">Outer membrane assembly protein</fullName>
    </submittedName>
</protein>
<dbReference type="GO" id="GO:0005886">
    <property type="term" value="C:plasma membrane"/>
    <property type="evidence" value="ECO:0007669"/>
    <property type="project" value="TreeGrafter"/>
</dbReference>
<evidence type="ECO:0000259" key="1">
    <source>
        <dbReference type="Pfam" id="PF05170"/>
    </source>
</evidence>
<dbReference type="AlphaFoldDB" id="A0A0E9LR43"/>
<dbReference type="STRING" id="1236989.JCM15548_14443"/>
<dbReference type="EMBL" id="BAZW01000077">
    <property type="protein sequence ID" value="GAO27606.1"/>
    <property type="molecule type" value="Genomic_DNA"/>
</dbReference>
<feature type="domain" description="AsmA" evidence="1">
    <location>
        <begin position="3"/>
        <end position="158"/>
    </location>
</feature>